<gene>
    <name evidence="3" type="ORF">Slati_2671500</name>
</gene>
<evidence type="ECO:0000256" key="1">
    <source>
        <dbReference type="SAM" id="MobiDB-lite"/>
    </source>
</evidence>
<dbReference type="EMBL" id="JACGWN010000009">
    <property type="protein sequence ID" value="KAL0433372.1"/>
    <property type="molecule type" value="Genomic_DNA"/>
</dbReference>
<reference evidence="3" key="1">
    <citation type="submission" date="2020-06" db="EMBL/GenBank/DDBJ databases">
        <authorList>
            <person name="Li T."/>
            <person name="Hu X."/>
            <person name="Zhang T."/>
            <person name="Song X."/>
            <person name="Zhang H."/>
            <person name="Dai N."/>
            <person name="Sheng W."/>
            <person name="Hou X."/>
            <person name="Wei L."/>
        </authorList>
    </citation>
    <scope>NUCLEOTIDE SEQUENCE</scope>
    <source>
        <strain evidence="3">KEN1</strain>
        <tissue evidence="3">Leaf</tissue>
    </source>
</reference>
<organism evidence="3">
    <name type="scientific">Sesamum latifolium</name>
    <dbReference type="NCBI Taxonomy" id="2727402"/>
    <lineage>
        <taxon>Eukaryota</taxon>
        <taxon>Viridiplantae</taxon>
        <taxon>Streptophyta</taxon>
        <taxon>Embryophyta</taxon>
        <taxon>Tracheophyta</taxon>
        <taxon>Spermatophyta</taxon>
        <taxon>Magnoliopsida</taxon>
        <taxon>eudicotyledons</taxon>
        <taxon>Gunneridae</taxon>
        <taxon>Pentapetalae</taxon>
        <taxon>asterids</taxon>
        <taxon>lamiids</taxon>
        <taxon>Lamiales</taxon>
        <taxon>Pedaliaceae</taxon>
        <taxon>Sesamum</taxon>
    </lineage>
</organism>
<dbReference type="InterPro" id="IPR053134">
    <property type="entry name" value="RNA-dir_DNA_polymerase"/>
</dbReference>
<dbReference type="InterPro" id="IPR043502">
    <property type="entry name" value="DNA/RNA_pol_sf"/>
</dbReference>
<evidence type="ECO:0000259" key="2">
    <source>
        <dbReference type="Pfam" id="PF00078"/>
    </source>
</evidence>
<dbReference type="InterPro" id="IPR000477">
    <property type="entry name" value="RT_dom"/>
</dbReference>
<accession>A0AAW2VVL7</accession>
<reference evidence="3" key="2">
    <citation type="journal article" date="2024" name="Plant">
        <title>Genomic evolution and insights into agronomic trait innovations of Sesamum species.</title>
        <authorList>
            <person name="Miao H."/>
            <person name="Wang L."/>
            <person name="Qu L."/>
            <person name="Liu H."/>
            <person name="Sun Y."/>
            <person name="Le M."/>
            <person name="Wang Q."/>
            <person name="Wei S."/>
            <person name="Zheng Y."/>
            <person name="Lin W."/>
            <person name="Duan Y."/>
            <person name="Cao H."/>
            <person name="Xiong S."/>
            <person name="Wang X."/>
            <person name="Wei L."/>
            <person name="Li C."/>
            <person name="Ma Q."/>
            <person name="Ju M."/>
            <person name="Zhao R."/>
            <person name="Li G."/>
            <person name="Mu C."/>
            <person name="Tian Q."/>
            <person name="Mei H."/>
            <person name="Zhang T."/>
            <person name="Gao T."/>
            <person name="Zhang H."/>
        </authorList>
    </citation>
    <scope>NUCLEOTIDE SEQUENCE</scope>
    <source>
        <strain evidence="3">KEN1</strain>
    </source>
</reference>
<dbReference type="InterPro" id="IPR043128">
    <property type="entry name" value="Rev_trsase/Diguanyl_cyclase"/>
</dbReference>
<dbReference type="PANTHER" id="PTHR24559">
    <property type="entry name" value="TRANSPOSON TY3-I GAG-POL POLYPROTEIN"/>
    <property type="match status" value="1"/>
</dbReference>
<dbReference type="PANTHER" id="PTHR24559:SF430">
    <property type="entry name" value="RNA-DIRECTED DNA POLYMERASE"/>
    <property type="match status" value="1"/>
</dbReference>
<feature type="region of interest" description="Disordered" evidence="1">
    <location>
        <begin position="167"/>
        <end position="209"/>
    </location>
</feature>
<dbReference type="CDD" id="cd01647">
    <property type="entry name" value="RT_LTR"/>
    <property type="match status" value="1"/>
</dbReference>
<dbReference type="Gene3D" id="3.30.70.270">
    <property type="match status" value="1"/>
</dbReference>
<comment type="caution">
    <text evidence="3">The sequence shown here is derived from an EMBL/GenBank/DDBJ whole genome shotgun (WGS) entry which is preliminary data.</text>
</comment>
<sequence>MAVQCGISTKTQRKMENVHRFSRLEQSMPQRFLSTTTNRSARGFHIRLRIAQHDGCLIRIASDHASPRGRKKVSFITSKGTFCYVAMPFGLKNAGAIYQRLVDKIFRPQIDRNIEVYVDDMLVKSKKATDHVKDLEETFSVLRKYKLLNPANPAKFSTRRSVLGIHGDLERNRGHSSQNQSHYRYESSYLPQRSTKADREDSCTQSIHL</sequence>
<evidence type="ECO:0000313" key="3">
    <source>
        <dbReference type="EMBL" id="KAL0433372.1"/>
    </source>
</evidence>
<dbReference type="AlphaFoldDB" id="A0AAW2VVL7"/>
<proteinExistence type="predicted"/>
<protein>
    <submittedName>
        <fullName evidence="3">Retrovirus-related Pol polyprotein from transposon.6</fullName>
    </submittedName>
</protein>
<dbReference type="Pfam" id="PF00078">
    <property type="entry name" value="RVT_1"/>
    <property type="match status" value="1"/>
</dbReference>
<name>A0AAW2VVL7_9LAMI</name>
<dbReference type="Gene3D" id="3.10.10.10">
    <property type="entry name" value="HIV Type 1 Reverse Transcriptase, subunit A, domain 1"/>
    <property type="match status" value="1"/>
</dbReference>
<feature type="domain" description="Reverse transcriptase" evidence="2">
    <location>
        <begin position="77"/>
        <end position="151"/>
    </location>
</feature>
<dbReference type="SUPFAM" id="SSF56672">
    <property type="entry name" value="DNA/RNA polymerases"/>
    <property type="match status" value="1"/>
</dbReference>